<dbReference type="EMBL" id="FNOJ01000012">
    <property type="protein sequence ID" value="SDW72184.1"/>
    <property type="molecule type" value="Genomic_DNA"/>
</dbReference>
<dbReference type="AlphaFoldDB" id="A0A1H2VW71"/>
<keyword evidence="7 8" id="KW-0472">Membrane</keyword>
<keyword evidence="4 10" id="KW-0808">Transferase</keyword>
<keyword evidence="6 8" id="KW-1133">Transmembrane helix</keyword>
<evidence type="ECO:0000256" key="3">
    <source>
        <dbReference type="ARBA" id="ARBA00022676"/>
    </source>
</evidence>
<proteinExistence type="predicted"/>
<protein>
    <submittedName>
        <fullName evidence="10">Dolichyl-phosphate-mannose-protein mannosyltransferase</fullName>
    </submittedName>
</protein>
<reference evidence="11" key="1">
    <citation type="submission" date="2016-10" db="EMBL/GenBank/DDBJ databases">
        <authorList>
            <person name="Varghese N."/>
        </authorList>
    </citation>
    <scope>NUCLEOTIDE SEQUENCE [LARGE SCALE GENOMIC DNA]</scope>
    <source>
        <strain evidence="11">DSM 12489</strain>
    </source>
</reference>
<sequence length="500" mass="55558">MTKTTLAYGQPSNEMDHQKRLDWPLFALLFISILIHLPTLNMPLISIDAWRQTDEESIVYHFVHNSMNILHPAVFYDGLGPQRVQLELQIIPWLTACLVHVLGWHIWLLHLIPDACFSCNVWLCYRVARAFSAPVGIARTAAAMYLLTPYDIYYGQALMPEVVMTTGMLLSVWSTVCYAKKPTWERSIVTGLAICLMLLAKLPSATVLPALAVVVIGEQGFSILARARTWVPVFVAIAITWFYTAYEGKQAAHAFITGDTHAYLLQHLGDVFHPQTYLQAGWFGATTAVGLAVAPAALYGCFCACPNALAPFRQAFAAWLSGAFLFTAWVATHNALHYYYIVLTVPAAMLASLGLWQLWRSHRLPLRTMAAAIVCGAVTISVVATPTYYQPAEAPAYRLGRQLQAELPANEGIALVASSPILFDYAKRGGWRWYGGDKTAAYAQWLQQKWKVGAGVAVIEDPRAYPDLSEWLKKQYGTQVRDGHLLAWLPPRGMTKDGRA</sequence>
<name>A0A1H2VW71_9BACL</name>
<feature type="transmembrane region" description="Helical" evidence="8">
    <location>
        <begin position="314"/>
        <end position="332"/>
    </location>
</feature>
<keyword evidence="2" id="KW-1003">Cell membrane</keyword>
<evidence type="ECO:0000256" key="4">
    <source>
        <dbReference type="ARBA" id="ARBA00022679"/>
    </source>
</evidence>
<feature type="transmembrane region" description="Helical" evidence="8">
    <location>
        <begin position="127"/>
        <end position="146"/>
    </location>
</feature>
<keyword evidence="3 10" id="KW-0328">Glycosyltransferase</keyword>
<keyword evidence="11" id="KW-1185">Reference proteome</keyword>
<evidence type="ECO:0000313" key="10">
    <source>
        <dbReference type="EMBL" id="SDW72184.1"/>
    </source>
</evidence>
<feature type="transmembrane region" description="Helical" evidence="8">
    <location>
        <begin position="158"/>
        <end position="176"/>
    </location>
</feature>
<feature type="transmembrane region" description="Helical" evidence="8">
    <location>
        <begin position="88"/>
        <end position="107"/>
    </location>
</feature>
<evidence type="ECO:0000256" key="1">
    <source>
        <dbReference type="ARBA" id="ARBA00004651"/>
    </source>
</evidence>
<organism evidence="10 11">
    <name type="scientific">Alicyclobacillus hesperidum</name>
    <dbReference type="NCBI Taxonomy" id="89784"/>
    <lineage>
        <taxon>Bacteria</taxon>
        <taxon>Bacillati</taxon>
        <taxon>Bacillota</taxon>
        <taxon>Bacilli</taxon>
        <taxon>Bacillales</taxon>
        <taxon>Alicyclobacillaceae</taxon>
        <taxon>Alicyclobacillus</taxon>
    </lineage>
</organism>
<feature type="transmembrane region" description="Helical" evidence="8">
    <location>
        <begin position="368"/>
        <end position="389"/>
    </location>
</feature>
<dbReference type="Pfam" id="PF13231">
    <property type="entry name" value="PMT_2"/>
    <property type="match status" value="1"/>
</dbReference>
<feature type="transmembrane region" description="Helical" evidence="8">
    <location>
        <begin position="21"/>
        <end position="38"/>
    </location>
</feature>
<comment type="subcellular location">
    <subcellularLocation>
        <location evidence="1">Cell membrane</location>
        <topology evidence="1">Multi-pass membrane protein</topology>
    </subcellularLocation>
</comment>
<dbReference type="PANTHER" id="PTHR33908">
    <property type="entry name" value="MANNOSYLTRANSFERASE YKCB-RELATED"/>
    <property type="match status" value="1"/>
</dbReference>
<dbReference type="RefSeq" id="WP_176780879.1">
    <property type="nucleotide sequence ID" value="NZ_FNOJ01000012.1"/>
</dbReference>
<feature type="transmembrane region" description="Helical" evidence="8">
    <location>
        <begin position="188"/>
        <end position="217"/>
    </location>
</feature>
<gene>
    <name evidence="10" type="ORF">SAMN04489725_11237</name>
</gene>
<evidence type="ECO:0000256" key="8">
    <source>
        <dbReference type="SAM" id="Phobius"/>
    </source>
</evidence>
<dbReference type="STRING" id="89784.SAMN04489725_11237"/>
<dbReference type="Proteomes" id="UP000182589">
    <property type="component" value="Unassembled WGS sequence"/>
</dbReference>
<dbReference type="GO" id="GO:0016763">
    <property type="term" value="F:pentosyltransferase activity"/>
    <property type="evidence" value="ECO:0007669"/>
    <property type="project" value="TreeGrafter"/>
</dbReference>
<feature type="domain" description="Glycosyltransferase RgtA/B/C/D-like" evidence="9">
    <location>
        <begin position="91"/>
        <end position="240"/>
    </location>
</feature>
<dbReference type="InterPro" id="IPR038731">
    <property type="entry name" value="RgtA/B/C-like"/>
</dbReference>
<evidence type="ECO:0000256" key="7">
    <source>
        <dbReference type="ARBA" id="ARBA00023136"/>
    </source>
</evidence>
<keyword evidence="5 8" id="KW-0812">Transmembrane</keyword>
<dbReference type="GO" id="GO:0009103">
    <property type="term" value="P:lipopolysaccharide biosynthetic process"/>
    <property type="evidence" value="ECO:0007669"/>
    <property type="project" value="UniProtKB-ARBA"/>
</dbReference>
<evidence type="ECO:0000256" key="2">
    <source>
        <dbReference type="ARBA" id="ARBA00022475"/>
    </source>
</evidence>
<dbReference type="GO" id="GO:0005886">
    <property type="term" value="C:plasma membrane"/>
    <property type="evidence" value="ECO:0007669"/>
    <property type="project" value="UniProtKB-SubCell"/>
</dbReference>
<dbReference type="PANTHER" id="PTHR33908:SF11">
    <property type="entry name" value="MEMBRANE PROTEIN"/>
    <property type="match status" value="1"/>
</dbReference>
<feature type="transmembrane region" description="Helical" evidence="8">
    <location>
        <begin position="338"/>
        <end position="356"/>
    </location>
</feature>
<evidence type="ECO:0000256" key="5">
    <source>
        <dbReference type="ARBA" id="ARBA00022692"/>
    </source>
</evidence>
<evidence type="ECO:0000256" key="6">
    <source>
        <dbReference type="ARBA" id="ARBA00022989"/>
    </source>
</evidence>
<accession>A0A1H2VW71</accession>
<evidence type="ECO:0000259" key="9">
    <source>
        <dbReference type="Pfam" id="PF13231"/>
    </source>
</evidence>
<dbReference type="InterPro" id="IPR050297">
    <property type="entry name" value="LipidA_mod_glycosyltrf_83"/>
</dbReference>
<feature type="transmembrane region" description="Helical" evidence="8">
    <location>
        <begin position="280"/>
        <end position="302"/>
    </location>
</feature>
<evidence type="ECO:0000313" key="11">
    <source>
        <dbReference type="Proteomes" id="UP000182589"/>
    </source>
</evidence>